<name>A0A3D9IQX9_9BACL</name>
<keyword evidence="2" id="KW-0963">Cytoplasm</keyword>
<dbReference type="GO" id="GO:0043908">
    <property type="term" value="F:Ser(Gly)-tRNA(Ala) hydrolase activity"/>
    <property type="evidence" value="ECO:0007669"/>
    <property type="project" value="UniProtKB-UniRule"/>
</dbReference>
<comment type="subunit">
    <text evidence="2">Homodimer.</text>
</comment>
<accession>A0A3D9IQX9</accession>
<evidence type="ECO:0000313" key="4">
    <source>
        <dbReference type="Proteomes" id="UP000256869"/>
    </source>
</evidence>
<comment type="catalytic activity">
    <reaction evidence="2">
        <text>a D-aminoacyl-tRNA + H2O = a tRNA + a D-alpha-amino acid + H(+)</text>
        <dbReference type="Rhea" id="RHEA:13953"/>
        <dbReference type="Rhea" id="RHEA-COMP:10123"/>
        <dbReference type="Rhea" id="RHEA-COMP:10124"/>
        <dbReference type="ChEBI" id="CHEBI:15377"/>
        <dbReference type="ChEBI" id="CHEBI:15378"/>
        <dbReference type="ChEBI" id="CHEBI:59871"/>
        <dbReference type="ChEBI" id="CHEBI:78442"/>
        <dbReference type="ChEBI" id="CHEBI:79333"/>
        <dbReference type="EC" id="3.1.1.96"/>
    </reaction>
</comment>
<dbReference type="EMBL" id="QRDY01000003">
    <property type="protein sequence ID" value="RED64152.1"/>
    <property type="molecule type" value="Genomic_DNA"/>
</dbReference>
<dbReference type="Proteomes" id="UP000256869">
    <property type="component" value="Unassembled WGS sequence"/>
</dbReference>
<organism evidence="3 4">
    <name type="scientific">Cohnella lupini</name>
    <dbReference type="NCBI Taxonomy" id="1294267"/>
    <lineage>
        <taxon>Bacteria</taxon>
        <taxon>Bacillati</taxon>
        <taxon>Bacillota</taxon>
        <taxon>Bacilli</taxon>
        <taxon>Bacillales</taxon>
        <taxon>Paenibacillaceae</taxon>
        <taxon>Cohnella</taxon>
    </lineage>
</organism>
<keyword evidence="4" id="KW-1185">Reference proteome</keyword>
<comment type="domain">
    <text evidence="2">A Gly-cisPro motif from one monomer fits into the active site of the other monomer to allow specific chiral rejection of L-amino acids.</text>
</comment>
<protein>
    <recommendedName>
        <fullName evidence="2">D-aminoacyl-tRNA deacylase</fullName>
        <shortName evidence="2">DTD</shortName>
        <ecNumber evidence="2">3.1.1.96</ecNumber>
    </recommendedName>
    <alternativeName>
        <fullName evidence="2">Gly-tRNA(Ala) deacylase</fullName>
        <ecNumber evidence="2">3.1.1.-</ecNumber>
    </alternativeName>
</protein>
<gene>
    <name evidence="2" type="primary">dtd</name>
    <name evidence="3" type="ORF">DFP95_103395</name>
</gene>
<dbReference type="EC" id="3.1.1.-" evidence="2"/>
<reference evidence="3 4" key="1">
    <citation type="submission" date="2018-07" db="EMBL/GenBank/DDBJ databases">
        <title>Genomic Encyclopedia of Type Strains, Phase III (KMG-III): the genomes of soil and plant-associated and newly described type strains.</title>
        <authorList>
            <person name="Whitman W."/>
        </authorList>
    </citation>
    <scope>NUCLEOTIDE SEQUENCE [LARGE SCALE GENOMIC DNA]</scope>
    <source>
        <strain evidence="3 4">CECT 8236</strain>
    </source>
</reference>
<proteinExistence type="inferred from homology"/>
<keyword evidence="2" id="KW-0820">tRNA-binding</keyword>
<evidence type="ECO:0000256" key="1">
    <source>
        <dbReference type="ARBA" id="ARBA00009673"/>
    </source>
</evidence>
<dbReference type="PANTHER" id="PTHR10472">
    <property type="entry name" value="D-TYROSYL-TRNA TYR DEACYLASE"/>
    <property type="match status" value="1"/>
</dbReference>
<feature type="short sequence motif" description="Gly-cisPro motif, important for rejection of L-amino acids" evidence="2">
    <location>
        <begin position="143"/>
        <end position="144"/>
    </location>
</feature>
<comment type="catalytic activity">
    <reaction evidence="2">
        <text>glycyl-tRNA(Ala) + H2O = tRNA(Ala) + glycine + H(+)</text>
        <dbReference type="Rhea" id="RHEA:53744"/>
        <dbReference type="Rhea" id="RHEA-COMP:9657"/>
        <dbReference type="Rhea" id="RHEA-COMP:13640"/>
        <dbReference type="ChEBI" id="CHEBI:15377"/>
        <dbReference type="ChEBI" id="CHEBI:15378"/>
        <dbReference type="ChEBI" id="CHEBI:57305"/>
        <dbReference type="ChEBI" id="CHEBI:78442"/>
        <dbReference type="ChEBI" id="CHEBI:78522"/>
    </reaction>
</comment>
<dbReference type="HAMAP" id="MF_00518">
    <property type="entry name" value="Deacylase_Dtd"/>
    <property type="match status" value="1"/>
</dbReference>
<dbReference type="GO" id="GO:0005737">
    <property type="term" value="C:cytoplasm"/>
    <property type="evidence" value="ECO:0007669"/>
    <property type="project" value="UniProtKB-SubCell"/>
</dbReference>
<dbReference type="GO" id="GO:0019478">
    <property type="term" value="P:D-amino acid catabolic process"/>
    <property type="evidence" value="ECO:0007669"/>
    <property type="project" value="UniProtKB-UniRule"/>
</dbReference>
<dbReference type="GO" id="GO:0000049">
    <property type="term" value="F:tRNA binding"/>
    <property type="evidence" value="ECO:0007669"/>
    <property type="project" value="UniProtKB-UniRule"/>
</dbReference>
<keyword evidence="2" id="KW-0694">RNA-binding</keyword>
<dbReference type="FunFam" id="3.50.80.10:FF:000001">
    <property type="entry name" value="D-aminoacyl-tRNA deacylase"/>
    <property type="match status" value="1"/>
</dbReference>
<comment type="caution">
    <text evidence="3">The sequence shown here is derived from an EMBL/GenBank/DDBJ whole genome shotgun (WGS) entry which is preliminary data.</text>
</comment>
<dbReference type="PANTHER" id="PTHR10472:SF5">
    <property type="entry name" value="D-AMINOACYL-TRNA DEACYLASE 1"/>
    <property type="match status" value="1"/>
</dbReference>
<comment type="similarity">
    <text evidence="1 2">Belongs to the DTD family.</text>
</comment>
<keyword evidence="2" id="KW-0378">Hydrolase</keyword>
<dbReference type="CDD" id="cd00563">
    <property type="entry name" value="Dtyr_deacylase"/>
    <property type="match status" value="1"/>
</dbReference>
<dbReference type="InterPro" id="IPR003732">
    <property type="entry name" value="Daa-tRNA_deacyls_DTD"/>
</dbReference>
<dbReference type="AlphaFoldDB" id="A0A3D9IQX9"/>
<dbReference type="GO" id="GO:0106026">
    <property type="term" value="F:Gly-tRNA(Ala) deacylase activity"/>
    <property type="evidence" value="ECO:0007669"/>
    <property type="project" value="UniProtKB-UniRule"/>
</dbReference>
<evidence type="ECO:0000256" key="2">
    <source>
        <dbReference type="HAMAP-Rule" id="MF_00518"/>
    </source>
</evidence>
<dbReference type="NCBIfam" id="TIGR00256">
    <property type="entry name" value="D-aminoacyl-tRNA deacylase"/>
    <property type="match status" value="1"/>
</dbReference>
<comment type="function">
    <text evidence="2">An aminoacyl-tRNA editing enzyme that deacylates mischarged D-aminoacyl-tRNAs. Also deacylates mischarged glycyl-tRNA(Ala), protecting cells against glycine mischarging by AlaRS. Acts via tRNA-based rather than protein-based catalysis; rejects L-amino acids rather than detecting D-amino acids in the active site. By recycling D-aminoacyl-tRNA to D-amino acids and free tRNA molecules, this enzyme counteracts the toxicity associated with the formation of D-aminoacyl-tRNA entities in vivo and helps enforce protein L-homochirality.</text>
</comment>
<dbReference type="EC" id="3.1.1.96" evidence="2"/>
<dbReference type="GO" id="GO:0051500">
    <property type="term" value="F:D-tyrosyl-tRNA(Tyr) deacylase activity"/>
    <property type="evidence" value="ECO:0007669"/>
    <property type="project" value="TreeGrafter"/>
</dbReference>
<evidence type="ECO:0000313" key="3">
    <source>
        <dbReference type="EMBL" id="RED64152.1"/>
    </source>
</evidence>
<dbReference type="Gene3D" id="3.50.80.10">
    <property type="entry name" value="D-tyrosyl-tRNA(Tyr) deacylase"/>
    <property type="match status" value="1"/>
</dbReference>
<dbReference type="Pfam" id="PF02580">
    <property type="entry name" value="Tyr_Deacylase"/>
    <property type="match status" value="1"/>
</dbReference>
<sequence>MKGKRWMKVVLQRVSEAKVTVEGQIVGAIGTGLMLLVGVGQEDTEQDLNWMADKLAGLRIFEDDGGKMNLSVEDVKGEILSVSQFTLYGDCRKGKRPNFMGAARPETAESFYDRFNERLRTRGLKVETGRFGAMMDVSLVNDGPVTLILDSKNG</sequence>
<dbReference type="InterPro" id="IPR023509">
    <property type="entry name" value="DTD-like_sf"/>
</dbReference>
<dbReference type="SUPFAM" id="SSF69500">
    <property type="entry name" value="DTD-like"/>
    <property type="match status" value="1"/>
</dbReference>
<comment type="subcellular location">
    <subcellularLocation>
        <location evidence="2">Cytoplasm</location>
    </subcellularLocation>
</comment>